<dbReference type="EMBL" id="JABWDY010029042">
    <property type="protein sequence ID" value="KAF5186612.1"/>
    <property type="molecule type" value="Genomic_DNA"/>
</dbReference>
<evidence type="ECO:0000313" key="1">
    <source>
        <dbReference type="EMBL" id="KAF5186612.1"/>
    </source>
</evidence>
<organism evidence="1 2">
    <name type="scientific">Thalictrum thalictroides</name>
    <name type="common">Rue-anemone</name>
    <name type="synonym">Anemone thalictroides</name>
    <dbReference type="NCBI Taxonomy" id="46969"/>
    <lineage>
        <taxon>Eukaryota</taxon>
        <taxon>Viridiplantae</taxon>
        <taxon>Streptophyta</taxon>
        <taxon>Embryophyta</taxon>
        <taxon>Tracheophyta</taxon>
        <taxon>Spermatophyta</taxon>
        <taxon>Magnoliopsida</taxon>
        <taxon>Ranunculales</taxon>
        <taxon>Ranunculaceae</taxon>
        <taxon>Thalictroideae</taxon>
        <taxon>Thalictrum</taxon>
    </lineage>
</organism>
<name>A0A7J6VQH6_THATH</name>
<gene>
    <name evidence="1" type="ORF">FRX31_023802</name>
</gene>
<dbReference type="Proteomes" id="UP000554482">
    <property type="component" value="Unassembled WGS sequence"/>
</dbReference>
<reference evidence="1 2" key="1">
    <citation type="submission" date="2020-06" db="EMBL/GenBank/DDBJ databases">
        <title>Transcriptomic and genomic resources for Thalictrum thalictroides and T. hernandezii: Facilitating candidate gene discovery in an emerging model plant lineage.</title>
        <authorList>
            <person name="Arias T."/>
            <person name="Riano-Pachon D.M."/>
            <person name="Di Stilio V.S."/>
        </authorList>
    </citation>
    <scope>NUCLEOTIDE SEQUENCE [LARGE SCALE GENOMIC DNA]</scope>
    <source>
        <strain evidence="2">cv. WT478/WT964</strain>
        <tissue evidence="1">Leaves</tissue>
    </source>
</reference>
<keyword evidence="2" id="KW-1185">Reference proteome</keyword>
<evidence type="ECO:0000313" key="2">
    <source>
        <dbReference type="Proteomes" id="UP000554482"/>
    </source>
</evidence>
<sequence>MTNLIQFGECFARFLLYTLFSYRNQDWLTAPMHSIETILTDQRLDTPYSITANKFQTDMGEERNV</sequence>
<dbReference type="AlphaFoldDB" id="A0A7J6VQH6"/>
<protein>
    <submittedName>
        <fullName evidence="1">Uncharacterized protein</fullName>
    </submittedName>
</protein>
<comment type="caution">
    <text evidence="1">The sequence shown here is derived from an EMBL/GenBank/DDBJ whole genome shotgun (WGS) entry which is preliminary data.</text>
</comment>
<accession>A0A7J6VQH6</accession>
<proteinExistence type="predicted"/>